<feature type="transmembrane region" description="Helical" evidence="1">
    <location>
        <begin position="34"/>
        <end position="52"/>
    </location>
</feature>
<evidence type="ECO:0000313" key="3">
    <source>
        <dbReference type="Proteomes" id="UP000693970"/>
    </source>
</evidence>
<dbReference type="EMBL" id="JAGRRH010000010">
    <property type="protein sequence ID" value="KAG7363010.1"/>
    <property type="molecule type" value="Genomic_DNA"/>
</dbReference>
<keyword evidence="1" id="KW-0812">Transmembrane</keyword>
<reference evidence="2" key="1">
    <citation type="journal article" date="2021" name="Sci. Rep.">
        <title>Diploid genomic architecture of Nitzschia inconspicua, an elite biomass production diatom.</title>
        <authorList>
            <person name="Oliver A."/>
            <person name="Podell S."/>
            <person name="Pinowska A."/>
            <person name="Traller J.C."/>
            <person name="Smith S.R."/>
            <person name="McClure R."/>
            <person name="Beliaev A."/>
            <person name="Bohutskyi P."/>
            <person name="Hill E.A."/>
            <person name="Rabines A."/>
            <person name="Zheng H."/>
            <person name="Allen L.Z."/>
            <person name="Kuo A."/>
            <person name="Grigoriev I.V."/>
            <person name="Allen A.E."/>
            <person name="Hazlebeck D."/>
            <person name="Allen E.E."/>
        </authorList>
    </citation>
    <scope>NUCLEOTIDE SEQUENCE</scope>
    <source>
        <strain evidence="2">Hildebrandi</strain>
    </source>
</reference>
<protein>
    <submittedName>
        <fullName evidence="2">Uncharacterized protein</fullName>
    </submittedName>
</protein>
<accession>A0A9K3PXB7</accession>
<organism evidence="2 3">
    <name type="scientific">Nitzschia inconspicua</name>
    <dbReference type="NCBI Taxonomy" id="303405"/>
    <lineage>
        <taxon>Eukaryota</taxon>
        <taxon>Sar</taxon>
        <taxon>Stramenopiles</taxon>
        <taxon>Ochrophyta</taxon>
        <taxon>Bacillariophyta</taxon>
        <taxon>Bacillariophyceae</taxon>
        <taxon>Bacillariophycidae</taxon>
        <taxon>Bacillariales</taxon>
        <taxon>Bacillariaceae</taxon>
        <taxon>Nitzschia</taxon>
    </lineage>
</organism>
<dbReference type="Proteomes" id="UP000693970">
    <property type="component" value="Unassembled WGS sequence"/>
</dbReference>
<gene>
    <name evidence="2" type="ORF">IV203_026370</name>
</gene>
<comment type="caution">
    <text evidence="2">The sequence shown here is derived from an EMBL/GenBank/DDBJ whole genome shotgun (WGS) entry which is preliminary data.</text>
</comment>
<evidence type="ECO:0000313" key="2">
    <source>
        <dbReference type="EMBL" id="KAG7363010.1"/>
    </source>
</evidence>
<sequence>MREGIASEDDLQNYSWVVTSWQQQQYRPLQHRSTMILILAVYMVAWLFSFAISDTDVCNPFELAAILYRVYIVVSSDEEGRSLQTLAQYDDKIVLSEGKPEDIRPKIANIVLDRPIFYPQHDSRRLVPGQAKPWIILCASLNILVCKLEVRNVIFDILRPEILAMSQLQQYPTIVHMSWRRAKLCAIHQLSNILVKVVSTRTRPTNTTNNGITI</sequence>
<dbReference type="AlphaFoldDB" id="A0A9K3PXB7"/>
<name>A0A9K3PXB7_9STRA</name>
<keyword evidence="1" id="KW-1133">Transmembrane helix</keyword>
<evidence type="ECO:0000256" key="1">
    <source>
        <dbReference type="SAM" id="Phobius"/>
    </source>
</evidence>
<reference evidence="2" key="2">
    <citation type="submission" date="2021-04" db="EMBL/GenBank/DDBJ databases">
        <authorList>
            <person name="Podell S."/>
        </authorList>
    </citation>
    <scope>NUCLEOTIDE SEQUENCE</scope>
    <source>
        <strain evidence="2">Hildebrandi</strain>
    </source>
</reference>
<proteinExistence type="predicted"/>
<keyword evidence="3" id="KW-1185">Reference proteome</keyword>
<keyword evidence="1" id="KW-0472">Membrane</keyword>